<evidence type="ECO:0000313" key="2">
    <source>
        <dbReference type="EMBL" id="QCS43626.1"/>
    </source>
</evidence>
<keyword evidence="1" id="KW-0812">Transmembrane</keyword>
<organism evidence="2 3">
    <name type="scientific">Natrinema versiforme</name>
    <dbReference type="NCBI Taxonomy" id="88724"/>
    <lineage>
        <taxon>Archaea</taxon>
        <taxon>Methanobacteriati</taxon>
        <taxon>Methanobacteriota</taxon>
        <taxon>Stenosarchaea group</taxon>
        <taxon>Halobacteria</taxon>
        <taxon>Halobacteriales</taxon>
        <taxon>Natrialbaceae</taxon>
        <taxon>Natrinema</taxon>
    </lineage>
</organism>
<accession>A0A4V1G001</accession>
<dbReference type="GeneID" id="40266642"/>
<protein>
    <submittedName>
        <fullName evidence="2">Uncharacterized protein</fullName>
    </submittedName>
</protein>
<feature type="transmembrane region" description="Helical" evidence="1">
    <location>
        <begin position="151"/>
        <end position="175"/>
    </location>
</feature>
<evidence type="ECO:0000256" key="1">
    <source>
        <dbReference type="SAM" id="Phobius"/>
    </source>
</evidence>
<dbReference type="AlphaFoldDB" id="A0A4V1G001"/>
<name>A0A4V1G001_9EURY</name>
<dbReference type="EMBL" id="CP040330">
    <property type="protein sequence ID" value="QCS43626.1"/>
    <property type="molecule type" value="Genomic_DNA"/>
</dbReference>
<sequence>MPATQTITVFDGLEIHVEPVEEPDPVYFTSDEPEFDVHLRNNDAKYEFSEDSAFRWTIETNPMQIVHTGEVEFGPLDHGEETTVTVGGKVLAYEGHGVLGIATSGASGKNDSDRWQLKTGRERAADPAYSFSVWDESDYNASIRRPKRMQLAMIGTSVILIVFALVQILLAMGIFG</sequence>
<proteinExistence type="predicted"/>
<gene>
    <name evidence="2" type="ORF">FEJ81_15175</name>
</gene>
<reference evidence="3" key="1">
    <citation type="submission" date="2019-05" db="EMBL/GenBank/DDBJ databases">
        <title>Genome sequence and methylation pattern of the halophilic Archaeon Natrinema versiforme BOL5-4.</title>
        <authorList>
            <person name="DasSarma P."/>
            <person name="Anton B.P."/>
            <person name="DasSarma S.L."/>
            <person name="Martinez F.L."/>
            <person name="Guzman D."/>
            <person name="Roberts R.J."/>
            <person name="DasSarma S."/>
        </authorList>
    </citation>
    <scope>NUCLEOTIDE SEQUENCE [LARGE SCALE GENOMIC DNA]</scope>
    <source>
        <strain evidence="3">BOL5-4</strain>
    </source>
</reference>
<dbReference type="Proteomes" id="UP000302218">
    <property type="component" value="Chromosome"/>
</dbReference>
<evidence type="ECO:0000313" key="3">
    <source>
        <dbReference type="Proteomes" id="UP000302218"/>
    </source>
</evidence>
<keyword evidence="1" id="KW-1133">Transmembrane helix</keyword>
<dbReference type="KEGG" id="nvr:FEJ81_15175"/>
<dbReference type="OrthoDB" id="239328at2157"/>
<keyword evidence="1" id="KW-0472">Membrane</keyword>
<dbReference type="RefSeq" id="WP_138246079.1">
    <property type="nucleotide sequence ID" value="NZ_CP040330.1"/>
</dbReference>